<comment type="caution">
    <text evidence="3">The sequence shown here is derived from an EMBL/GenBank/DDBJ whole genome shotgun (WGS) entry which is preliminary data.</text>
</comment>
<dbReference type="InterPro" id="IPR024078">
    <property type="entry name" value="LmbE-like_dom_sf"/>
</dbReference>
<name>A0ABX1RDI4_9PSEU</name>
<gene>
    <name evidence="3" type="ORF">HF577_15295</name>
</gene>
<dbReference type="Pfam" id="PF02585">
    <property type="entry name" value="PIG-L"/>
    <property type="match status" value="1"/>
</dbReference>
<evidence type="ECO:0000256" key="1">
    <source>
        <dbReference type="ARBA" id="ARBA00022833"/>
    </source>
</evidence>
<dbReference type="InterPro" id="IPR041698">
    <property type="entry name" value="Methyltransf_25"/>
</dbReference>
<dbReference type="PANTHER" id="PTHR12993:SF11">
    <property type="entry name" value="N-ACETYLGLUCOSAMINYL-PHOSPHATIDYLINOSITOL DE-N-ACETYLASE"/>
    <property type="match status" value="1"/>
</dbReference>
<evidence type="ECO:0000313" key="3">
    <source>
        <dbReference type="EMBL" id="NMH78447.1"/>
    </source>
</evidence>
<dbReference type="PANTHER" id="PTHR12993">
    <property type="entry name" value="N-ACETYLGLUCOSAMINYL-PHOSPHATIDYLINOSITOL DE-N-ACETYLASE-RELATED"/>
    <property type="match status" value="1"/>
</dbReference>
<dbReference type="CDD" id="cd02440">
    <property type="entry name" value="AdoMet_MTases"/>
    <property type="match status" value="1"/>
</dbReference>
<dbReference type="Pfam" id="PF13649">
    <property type="entry name" value="Methyltransf_25"/>
    <property type="match status" value="1"/>
</dbReference>
<dbReference type="Proteomes" id="UP001296706">
    <property type="component" value="Unassembled WGS sequence"/>
</dbReference>
<feature type="domain" description="Methyltransferase" evidence="2">
    <location>
        <begin position="258"/>
        <end position="347"/>
    </location>
</feature>
<dbReference type="EMBL" id="JAAXKY010000044">
    <property type="protein sequence ID" value="NMH78447.1"/>
    <property type="molecule type" value="Genomic_DNA"/>
</dbReference>
<dbReference type="GO" id="GO:0032259">
    <property type="term" value="P:methylation"/>
    <property type="evidence" value="ECO:0007669"/>
    <property type="project" value="UniProtKB-KW"/>
</dbReference>
<dbReference type="SUPFAM" id="SSF53335">
    <property type="entry name" value="S-adenosyl-L-methionine-dependent methyltransferases"/>
    <property type="match status" value="1"/>
</dbReference>
<evidence type="ECO:0000259" key="2">
    <source>
        <dbReference type="Pfam" id="PF13649"/>
    </source>
</evidence>
<dbReference type="GO" id="GO:0008168">
    <property type="term" value="F:methyltransferase activity"/>
    <property type="evidence" value="ECO:0007669"/>
    <property type="project" value="UniProtKB-KW"/>
</dbReference>
<keyword evidence="1" id="KW-0862">Zinc</keyword>
<sequence length="397" mass="42754">MAAHPDDETLGAAGVLRALHAAGAVITLVVATDGEAAYPGLGEAARRELGTARRAELAAALEVQGLAEVPVHWLGLPDSALQEHADALRQALEPLLADADAYLAPWPGDPHPDHQAAGAAAAAAAPVTAHGWSYPIWTWAWTEPGDPAVPWERARVVALDEPARAIRRRAVVCFASQVGPGPDGSPPVLAAGLLEHVDRDVDLLFREPRVHSAPVERFTTLYDGGHDPWDTDSWYERRKRGVVLASLPRERYRTTFEPGCGTGELTLELAGRCRRVLASDPVPAAVERARRLCRDAPTAHVTVAALPDAVPGEAVDLVVFSEILYYLGAPALEATLDRTLAALEQGGDVVVVHWRGWPAEAPRDAAATHRVLCARPELDVLVEHTDEEFLLHVLRRR</sequence>
<proteinExistence type="predicted"/>
<evidence type="ECO:0000313" key="4">
    <source>
        <dbReference type="Proteomes" id="UP001296706"/>
    </source>
</evidence>
<dbReference type="InterPro" id="IPR029063">
    <property type="entry name" value="SAM-dependent_MTases_sf"/>
</dbReference>
<dbReference type="InterPro" id="IPR003737">
    <property type="entry name" value="GlcNAc_PI_deacetylase-related"/>
</dbReference>
<keyword evidence="3" id="KW-0489">Methyltransferase</keyword>
<keyword evidence="4" id="KW-1185">Reference proteome</keyword>
<dbReference type="Gene3D" id="3.40.50.10320">
    <property type="entry name" value="LmbE-like"/>
    <property type="match status" value="1"/>
</dbReference>
<accession>A0ABX1RDI4</accession>
<keyword evidence="3" id="KW-0808">Transferase</keyword>
<dbReference type="Gene3D" id="3.40.50.150">
    <property type="entry name" value="Vaccinia Virus protein VP39"/>
    <property type="match status" value="1"/>
</dbReference>
<reference evidence="3 4" key="1">
    <citation type="submission" date="2020-04" db="EMBL/GenBank/DDBJ databases">
        <authorList>
            <person name="Klaysubun C."/>
            <person name="Duangmal K."/>
            <person name="Lipun K."/>
        </authorList>
    </citation>
    <scope>NUCLEOTIDE SEQUENCE [LARGE SCALE GENOMIC DNA]</scope>
    <source>
        <strain evidence="3 4">JCM 11839</strain>
    </source>
</reference>
<protein>
    <submittedName>
        <fullName evidence="3">Bifunctional PIG-L family deacetylase/class I SAM-dependent methyltransferase</fullName>
    </submittedName>
</protein>
<organism evidence="3 4">
    <name type="scientific">Pseudonocardia xinjiangensis</name>
    <dbReference type="NCBI Taxonomy" id="75289"/>
    <lineage>
        <taxon>Bacteria</taxon>
        <taxon>Bacillati</taxon>
        <taxon>Actinomycetota</taxon>
        <taxon>Actinomycetes</taxon>
        <taxon>Pseudonocardiales</taxon>
        <taxon>Pseudonocardiaceae</taxon>
        <taxon>Pseudonocardia</taxon>
    </lineage>
</organism>
<dbReference type="SUPFAM" id="SSF102588">
    <property type="entry name" value="LmbE-like"/>
    <property type="match status" value="1"/>
</dbReference>